<accession>A0A556RSE6</accession>
<evidence type="ECO:0000313" key="2">
    <source>
        <dbReference type="Proteomes" id="UP000319138"/>
    </source>
</evidence>
<sequence>MLLICLRDDIPLSLNAKQLDVFNHYIQFEVEYPIYISEKYIKNYNNVKKHKIHNVFFVEHSESELDSITFIPDVVCNLYEPIIEPRSGQMVYRDNTAYAGLHDMIFEGQRISFYVDSKIESNDRFEFSDMMQRLLPFIKSHLAGDDISDLYWRQNLRITQIKK</sequence>
<dbReference type="EMBL" id="VMHL01000001">
    <property type="protein sequence ID" value="TSJ91820.1"/>
    <property type="molecule type" value="Genomic_DNA"/>
</dbReference>
<name>A0A556RSE6_9GAMM</name>
<protein>
    <submittedName>
        <fullName evidence="1">Uncharacterized protein</fullName>
    </submittedName>
</protein>
<proteinExistence type="predicted"/>
<reference evidence="1 2" key="1">
    <citation type="submission" date="2019-07" db="EMBL/GenBank/DDBJ databases">
        <title>Gilliamella genomes.</title>
        <authorList>
            <person name="Zheng H."/>
        </authorList>
    </citation>
    <scope>NUCLEOTIDE SEQUENCE [LARGE SCALE GENOMIC DNA]</scope>
    <source>
        <strain evidence="1 2">W8131</strain>
    </source>
</reference>
<dbReference type="RefSeq" id="WP_144187559.1">
    <property type="nucleotide sequence ID" value="NZ_VMHL01000001.1"/>
</dbReference>
<dbReference type="AlphaFoldDB" id="A0A556RSE6"/>
<gene>
    <name evidence="1" type="ORF">FPQ14_00705</name>
</gene>
<dbReference type="Proteomes" id="UP000319138">
    <property type="component" value="Unassembled WGS sequence"/>
</dbReference>
<comment type="caution">
    <text evidence="1">The sequence shown here is derived from an EMBL/GenBank/DDBJ whole genome shotgun (WGS) entry which is preliminary data.</text>
</comment>
<organism evidence="1 2">
    <name type="scientific">Gilliamella apicola</name>
    <dbReference type="NCBI Taxonomy" id="1196095"/>
    <lineage>
        <taxon>Bacteria</taxon>
        <taxon>Pseudomonadati</taxon>
        <taxon>Pseudomonadota</taxon>
        <taxon>Gammaproteobacteria</taxon>
        <taxon>Orbales</taxon>
        <taxon>Orbaceae</taxon>
        <taxon>Gilliamella</taxon>
    </lineage>
</organism>
<evidence type="ECO:0000313" key="1">
    <source>
        <dbReference type="EMBL" id="TSJ91820.1"/>
    </source>
</evidence>